<comment type="catalytic activity">
    <reaction evidence="7 8">
        <text>L-aspartate + ATP = 4-phospho-L-aspartate + ADP</text>
        <dbReference type="Rhea" id="RHEA:23776"/>
        <dbReference type="ChEBI" id="CHEBI:29991"/>
        <dbReference type="ChEBI" id="CHEBI:30616"/>
        <dbReference type="ChEBI" id="CHEBI:57535"/>
        <dbReference type="ChEBI" id="CHEBI:456216"/>
        <dbReference type="EC" id="2.7.2.4"/>
    </reaction>
</comment>
<dbReference type="PIRSF" id="PIRSF000726">
    <property type="entry name" value="Asp_kin"/>
    <property type="match status" value="1"/>
</dbReference>
<organism evidence="12 13">
    <name type="scientific">Terriglobus aquaticus</name>
    <dbReference type="NCBI Taxonomy" id="940139"/>
    <lineage>
        <taxon>Bacteria</taxon>
        <taxon>Pseudomonadati</taxon>
        <taxon>Acidobacteriota</taxon>
        <taxon>Terriglobia</taxon>
        <taxon>Terriglobales</taxon>
        <taxon>Acidobacteriaceae</taxon>
        <taxon>Terriglobus</taxon>
    </lineage>
</organism>
<dbReference type="EMBL" id="JBJYXY010000001">
    <property type="protein sequence ID" value="MFN2975051.1"/>
    <property type="molecule type" value="Genomic_DNA"/>
</dbReference>
<gene>
    <name evidence="12" type="primary">lysC</name>
    <name evidence="12" type="ORF">ACK2TP_04685</name>
</gene>
<evidence type="ECO:0000259" key="11">
    <source>
        <dbReference type="Pfam" id="PF22468"/>
    </source>
</evidence>
<dbReference type="NCBIfam" id="NF006570">
    <property type="entry name" value="PRK09084.1"/>
    <property type="match status" value="1"/>
</dbReference>
<dbReference type="GO" id="GO:0004072">
    <property type="term" value="F:aspartate kinase activity"/>
    <property type="evidence" value="ECO:0007669"/>
    <property type="project" value="UniProtKB-EC"/>
</dbReference>
<evidence type="ECO:0000256" key="6">
    <source>
        <dbReference type="ARBA" id="ARBA00022840"/>
    </source>
</evidence>
<dbReference type="Proteomes" id="UP001634747">
    <property type="component" value="Unassembled WGS sequence"/>
</dbReference>
<keyword evidence="13" id="KW-1185">Reference proteome</keyword>
<keyword evidence="3 8" id="KW-0808">Transferase</keyword>
<keyword evidence="9" id="KW-0028">Amino-acid biosynthesis</keyword>
<dbReference type="InterPro" id="IPR042199">
    <property type="entry name" value="AsparK_Bifunc_asparK/hSer_DH"/>
</dbReference>
<dbReference type="NCBIfam" id="TIGR00657">
    <property type="entry name" value="asp_kinases"/>
    <property type="match status" value="1"/>
</dbReference>
<feature type="domain" description="Aspartokinase ACT" evidence="11">
    <location>
        <begin position="387"/>
        <end position="444"/>
    </location>
</feature>
<evidence type="ECO:0000256" key="5">
    <source>
        <dbReference type="ARBA" id="ARBA00022777"/>
    </source>
</evidence>
<keyword evidence="4" id="KW-0547">Nucleotide-binding</keyword>
<dbReference type="Gene3D" id="1.20.120.1320">
    <property type="entry name" value="Aspartokinase, catalytic domain"/>
    <property type="match status" value="1"/>
</dbReference>
<evidence type="ECO:0000313" key="12">
    <source>
        <dbReference type="EMBL" id="MFN2975051.1"/>
    </source>
</evidence>
<dbReference type="Pfam" id="PF22468">
    <property type="entry name" value="ACT_9"/>
    <property type="match status" value="1"/>
</dbReference>
<dbReference type="InterPro" id="IPR001048">
    <property type="entry name" value="Asp/Glu/Uridylate_kinase"/>
</dbReference>
<dbReference type="CDD" id="cd04243">
    <property type="entry name" value="AAK_AK-HSDH-like"/>
    <property type="match status" value="1"/>
</dbReference>
<evidence type="ECO:0000313" key="13">
    <source>
        <dbReference type="Proteomes" id="UP001634747"/>
    </source>
</evidence>
<reference evidence="12 13" key="1">
    <citation type="submission" date="2024-12" db="EMBL/GenBank/DDBJ databases">
        <authorList>
            <person name="Lee Y."/>
        </authorList>
    </citation>
    <scope>NUCLEOTIDE SEQUENCE [LARGE SCALE GENOMIC DNA]</scope>
    <source>
        <strain evidence="12 13">03SUJ4</strain>
    </source>
</reference>
<dbReference type="EC" id="2.7.2.4" evidence="8"/>
<comment type="pathway">
    <text evidence="9">Amino-acid biosynthesis; L-methionine biosynthesis via de novo pathway; L-homoserine from L-aspartate: step 1/3.</text>
</comment>
<dbReference type="InterPro" id="IPR036393">
    <property type="entry name" value="AceGlu_kinase-like_sf"/>
</dbReference>
<comment type="pathway">
    <text evidence="9">Amino-acid biosynthesis; L-threonine biosynthesis; L-threonine from L-aspartate: step 1/5.</text>
</comment>
<evidence type="ECO:0000256" key="7">
    <source>
        <dbReference type="ARBA" id="ARBA00047872"/>
    </source>
</evidence>
<keyword evidence="5 8" id="KW-0418">Kinase</keyword>
<evidence type="ECO:0000256" key="4">
    <source>
        <dbReference type="ARBA" id="ARBA00022741"/>
    </source>
</evidence>
<dbReference type="Pfam" id="PF00696">
    <property type="entry name" value="AA_kinase"/>
    <property type="match status" value="1"/>
</dbReference>
<evidence type="ECO:0000256" key="8">
    <source>
        <dbReference type="RuleBase" id="RU003448"/>
    </source>
</evidence>
<evidence type="ECO:0000256" key="3">
    <source>
        <dbReference type="ARBA" id="ARBA00022679"/>
    </source>
</evidence>
<dbReference type="InterPro" id="IPR005260">
    <property type="entry name" value="Asp_kin_monofn"/>
</dbReference>
<keyword evidence="6" id="KW-0067">ATP-binding</keyword>
<evidence type="ECO:0000256" key="1">
    <source>
        <dbReference type="ARBA" id="ARBA00004766"/>
    </source>
</evidence>
<feature type="domain" description="Aspartate/glutamate/uridylate kinase" evidence="10">
    <location>
        <begin position="1"/>
        <end position="283"/>
    </location>
</feature>
<proteinExistence type="inferred from homology"/>
<name>A0ABW9KGZ6_9BACT</name>
<evidence type="ECO:0000256" key="9">
    <source>
        <dbReference type="RuleBase" id="RU004249"/>
    </source>
</evidence>
<comment type="caution">
    <text evidence="12">The sequence shown here is derived from an EMBL/GenBank/DDBJ whole genome shotgun (WGS) entry which is preliminary data.</text>
</comment>
<dbReference type="SUPFAM" id="SSF55021">
    <property type="entry name" value="ACT-like"/>
    <property type="match status" value="2"/>
</dbReference>
<evidence type="ECO:0000256" key="2">
    <source>
        <dbReference type="ARBA" id="ARBA00010122"/>
    </source>
</evidence>
<dbReference type="InterPro" id="IPR001341">
    <property type="entry name" value="Asp_kinase"/>
</dbReference>
<accession>A0ABW9KGZ6</accession>
<dbReference type="PANTHER" id="PTHR21499">
    <property type="entry name" value="ASPARTATE KINASE"/>
    <property type="match status" value="1"/>
</dbReference>
<dbReference type="Gene3D" id="3.30.70.260">
    <property type="match status" value="2"/>
</dbReference>
<dbReference type="Gene3D" id="3.40.1160.10">
    <property type="entry name" value="Acetylglutamate kinase-like"/>
    <property type="match status" value="1"/>
</dbReference>
<dbReference type="SUPFAM" id="SSF53633">
    <property type="entry name" value="Carbamate kinase-like"/>
    <property type="match status" value="1"/>
</dbReference>
<dbReference type="InterPro" id="IPR045865">
    <property type="entry name" value="ACT-like_dom_sf"/>
</dbReference>
<dbReference type="RefSeq" id="WP_263413410.1">
    <property type="nucleotide sequence ID" value="NZ_BAABBH010000001.1"/>
</dbReference>
<evidence type="ECO:0000259" key="10">
    <source>
        <dbReference type="Pfam" id="PF00696"/>
    </source>
</evidence>
<dbReference type="InterPro" id="IPR054352">
    <property type="entry name" value="ACT_Aspartokinase"/>
</dbReference>
<dbReference type="PANTHER" id="PTHR21499:SF59">
    <property type="entry name" value="ASPARTOKINASE"/>
    <property type="match status" value="1"/>
</dbReference>
<protein>
    <recommendedName>
        <fullName evidence="8">Aspartokinase</fullName>
        <ecNumber evidence="8">2.7.2.4</ecNumber>
    </recommendedName>
</protein>
<comment type="pathway">
    <text evidence="1 9">Amino-acid biosynthesis; L-lysine biosynthesis via DAP pathway; (S)-tetrahydrodipicolinate from L-aspartate: step 1/4.</text>
</comment>
<sequence>MKFGGTSVEDAPAIQRTIDIVKGRRDRRLRPVVVVSAMARVTDELIAAAQHAVEGRLADAVALTAALRVRHHDVAAGLVGRKLPALLADLDTLFAQLDVVLGGINAVGELTARTTDLIASFGERLSSLIVAQAFEHRGISSALVDARTCIITDDRFGRATPQPDLIAAAAQAHVLPLVQVEAVPILGGFIAATAGGITTTLGRGGSDYTAALLGRALRASAIEIWTDVNGVMTTDPRICPDATRLRSISFEQASELAYFGAKVLHPATILPAVETGVPVWVLNSRDPANEGTVITAAPPATGRALTSIAVKRRLTVLHVTSRRLLASHGFLRRVFEVLDRHGASANMLASSEVSISIALEQTEDLSSIVPDLQAFADVATEAKRALVCLVGDFQERPGVASRAMQCLREIEVGMISLGANRISMNLLLTEAEVDHAVRLLHAEFFPHNAATAAAIPDAGFAREHAMAWHLV</sequence>
<comment type="similarity">
    <text evidence="2 8">Belongs to the aspartokinase family.</text>
</comment>